<dbReference type="EMBL" id="BLXT01008249">
    <property type="protein sequence ID" value="GFO47019.1"/>
    <property type="molecule type" value="Genomic_DNA"/>
</dbReference>
<comment type="caution">
    <text evidence="1">The sequence shown here is derived from an EMBL/GenBank/DDBJ whole genome shotgun (WGS) entry which is preliminary data.</text>
</comment>
<protein>
    <submittedName>
        <fullName evidence="1">Uncharacterized protein</fullName>
    </submittedName>
</protein>
<dbReference type="Proteomes" id="UP000735302">
    <property type="component" value="Unassembled WGS sequence"/>
</dbReference>
<evidence type="ECO:0000313" key="2">
    <source>
        <dbReference type="Proteomes" id="UP000735302"/>
    </source>
</evidence>
<keyword evidence="2" id="KW-1185">Reference proteome</keyword>
<accession>A0AAV4DS08</accession>
<sequence length="106" mass="12408">MEDSYYGMDFSKGKEKEKILWKLYGMDFSKGKEKEKILWKLPFMEDSNYDNNMMISGFKALHQAKALVARLEPAIEESLQISCKIGMYCATNAPEEEEKEEEQQHQ</sequence>
<evidence type="ECO:0000313" key="1">
    <source>
        <dbReference type="EMBL" id="GFO47019.1"/>
    </source>
</evidence>
<name>A0AAV4DS08_9GAST</name>
<dbReference type="AlphaFoldDB" id="A0AAV4DS08"/>
<gene>
    <name evidence="1" type="ORF">PoB_007352400</name>
</gene>
<organism evidence="1 2">
    <name type="scientific">Plakobranchus ocellatus</name>
    <dbReference type="NCBI Taxonomy" id="259542"/>
    <lineage>
        <taxon>Eukaryota</taxon>
        <taxon>Metazoa</taxon>
        <taxon>Spiralia</taxon>
        <taxon>Lophotrochozoa</taxon>
        <taxon>Mollusca</taxon>
        <taxon>Gastropoda</taxon>
        <taxon>Heterobranchia</taxon>
        <taxon>Euthyneura</taxon>
        <taxon>Panpulmonata</taxon>
        <taxon>Sacoglossa</taxon>
        <taxon>Placobranchoidea</taxon>
        <taxon>Plakobranchidae</taxon>
        <taxon>Plakobranchus</taxon>
    </lineage>
</organism>
<reference evidence="1 2" key="1">
    <citation type="journal article" date="2021" name="Elife">
        <title>Chloroplast acquisition without the gene transfer in kleptoplastic sea slugs, Plakobranchus ocellatus.</title>
        <authorList>
            <person name="Maeda T."/>
            <person name="Takahashi S."/>
            <person name="Yoshida T."/>
            <person name="Shimamura S."/>
            <person name="Takaki Y."/>
            <person name="Nagai Y."/>
            <person name="Toyoda A."/>
            <person name="Suzuki Y."/>
            <person name="Arimoto A."/>
            <person name="Ishii H."/>
            <person name="Satoh N."/>
            <person name="Nishiyama T."/>
            <person name="Hasebe M."/>
            <person name="Maruyama T."/>
            <person name="Minagawa J."/>
            <person name="Obokata J."/>
            <person name="Shigenobu S."/>
        </authorList>
    </citation>
    <scope>NUCLEOTIDE SEQUENCE [LARGE SCALE GENOMIC DNA]</scope>
</reference>
<proteinExistence type="predicted"/>